<organism evidence="2 3">
    <name type="scientific">Halobaculum magnesiiphilum</name>
    <dbReference type="NCBI Taxonomy" id="1017351"/>
    <lineage>
        <taxon>Archaea</taxon>
        <taxon>Methanobacteriati</taxon>
        <taxon>Methanobacteriota</taxon>
        <taxon>Stenosarchaea group</taxon>
        <taxon>Halobacteria</taxon>
        <taxon>Halobacteriales</taxon>
        <taxon>Haloferacaceae</taxon>
        <taxon>Halobaculum</taxon>
    </lineage>
</organism>
<evidence type="ECO:0008006" key="4">
    <source>
        <dbReference type="Google" id="ProtNLM"/>
    </source>
</evidence>
<keyword evidence="1" id="KW-0472">Membrane</keyword>
<feature type="transmembrane region" description="Helical" evidence="1">
    <location>
        <begin position="81"/>
        <end position="98"/>
    </location>
</feature>
<evidence type="ECO:0000256" key="1">
    <source>
        <dbReference type="SAM" id="Phobius"/>
    </source>
</evidence>
<dbReference type="RefSeq" id="WP_222608999.1">
    <property type="nucleotide sequence ID" value="NZ_CP081959.1"/>
</dbReference>
<sequence>MKSPVRTCQERKNDYWKEVLERVHIIDFALILAVPSIITAAYLLPASIQQSLVLEYGNPSLFNIWSASYVHRGFDHFSNNLVAYILYIVPTYLLFISADRRKLFWYSFVSFLICLPPVIALLNIAVIGQGSGAGFSGIGAAFMGLLLVASITFVRYRVLNDAGGTTGTSVFLMALGFTAWIYTNLLITMGILVVSALLLFYEIHSIGFDQVRGSVSELNSNREHVMLVIVAFALFLSSPTLLFPKQIVQDGNAVNIFSHYIGLVFGFFVPTVLSIYWEHSQEIFSPLREKFGC</sequence>
<geneLocation type="plasmid" evidence="2 3">
    <name>unnamed1</name>
</geneLocation>
<dbReference type="Proteomes" id="UP000826254">
    <property type="component" value="Plasmid unnamed1"/>
</dbReference>
<dbReference type="KEGG" id="hmp:K6T50_16195"/>
<keyword evidence="1" id="KW-0812">Transmembrane</keyword>
<evidence type="ECO:0000313" key="3">
    <source>
        <dbReference type="Proteomes" id="UP000826254"/>
    </source>
</evidence>
<feature type="transmembrane region" description="Helical" evidence="1">
    <location>
        <begin position="256"/>
        <end position="277"/>
    </location>
</feature>
<feature type="transmembrane region" description="Helical" evidence="1">
    <location>
        <begin position="224"/>
        <end position="244"/>
    </location>
</feature>
<dbReference type="AlphaFoldDB" id="A0A8T8WH79"/>
<feature type="transmembrane region" description="Helical" evidence="1">
    <location>
        <begin position="138"/>
        <end position="159"/>
    </location>
</feature>
<evidence type="ECO:0000313" key="2">
    <source>
        <dbReference type="EMBL" id="QZP39201.1"/>
    </source>
</evidence>
<keyword evidence="1" id="KW-1133">Transmembrane helix</keyword>
<reference evidence="2 3" key="1">
    <citation type="journal article" date="2021" name="Int. J. Syst. Evol. Microbiol.">
        <title>Halobaculum halophilum sp. nov. and Halobaculum salinum sp. nov., isolated from salt lake and saline soil.</title>
        <authorList>
            <person name="Cui H.L."/>
            <person name="Shi X.W."/>
            <person name="Yin X.M."/>
            <person name="Yang X.Y."/>
            <person name="Hou J."/>
            <person name="Zhu L."/>
        </authorList>
    </citation>
    <scope>NUCLEOTIDE SEQUENCE [LARGE SCALE GENOMIC DNA]</scope>
    <source>
        <strain evidence="2 3">NBRC 109044</strain>
    </source>
</reference>
<accession>A0A8T8WH79</accession>
<feature type="transmembrane region" description="Helical" evidence="1">
    <location>
        <begin position="104"/>
        <end position="126"/>
    </location>
</feature>
<keyword evidence="2" id="KW-0614">Plasmid</keyword>
<dbReference type="GeneID" id="67179715"/>
<protein>
    <recommendedName>
        <fullName evidence="4">Peptidase S54 rhomboid domain-containing protein</fullName>
    </recommendedName>
</protein>
<dbReference type="EMBL" id="CP081959">
    <property type="protein sequence ID" value="QZP39201.1"/>
    <property type="molecule type" value="Genomic_DNA"/>
</dbReference>
<gene>
    <name evidence="2" type="ORF">K6T50_16195</name>
</gene>
<name>A0A8T8WH79_9EURY</name>
<feature type="transmembrane region" description="Helical" evidence="1">
    <location>
        <begin position="23"/>
        <end position="44"/>
    </location>
</feature>
<feature type="transmembrane region" description="Helical" evidence="1">
    <location>
        <begin position="179"/>
        <end position="203"/>
    </location>
</feature>
<keyword evidence="3" id="KW-1185">Reference proteome</keyword>
<proteinExistence type="predicted"/>